<keyword evidence="2" id="KW-1185">Reference proteome</keyword>
<sequence length="76" mass="8182">MFHDTPPPANSIEVEPSSCLQAGAVSMPSTGTVPPFAADMDVDAEDVGMDPNSLPVERTDADFFNDFEDDFDDDDI</sequence>
<evidence type="ECO:0008006" key="3">
    <source>
        <dbReference type="Google" id="ProtNLM"/>
    </source>
</evidence>
<protein>
    <recommendedName>
        <fullName evidence="3">Centrosomal protein of 19 kDa</fullName>
    </recommendedName>
</protein>
<dbReference type="EMBL" id="JBGBPQ010000009">
    <property type="protein sequence ID" value="KAL1520179.1"/>
    <property type="molecule type" value="Genomic_DNA"/>
</dbReference>
<accession>A0AB34JHP5</accession>
<dbReference type="AlphaFoldDB" id="A0AB34JHP5"/>
<reference evidence="1 2" key="1">
    <citation type="journal article" date="2024" name="Science">
        <title>Giant polyketide synthase enzymes in the biosynthesis of giant marine polyether toxins.</title>
        <authorList>
            <person name="Fallon T.R."/>
            <person name="Shende V.V."/>
            <person name="Wierzbicki I.H."/>
            <person name="Pendleton A.L."/>
            <person name="Watervoot N.F."/>
            <person name="Auber R.P."/>
            <person name="Gonzalez D.J."/>
            <person name="Wisecaver J.H."/>
            <person name="Moore B.S."/>
        </authorList>
    </citation>
    <scope>NUCLEOTIDE SEQUENCE [LARGE SCALE GENOMIC DNA]</scope>
    <source>
        <strain evidence="1 2">12B1</strain>
    </source>
</reference>
<evidence type="ECO:0000313" key="2">
    <source>
        <dbReference type="Proteomes" id="UP001515480"/>
    </source>
</evidence>
<dbReference type="Proteomes" id="UP001515480">
    <property type="component" value="Unassembled WGS sequence"/>
</dbReference>
<gene>
    <name evidence="1" type="ORF">AB1Y20_023649</name>
</gene>
<proteinExistence type="predicted"/>
<comment type="caution">
    <text evidence="1">The sequence shown here is derived from an EMBL/GenBank/DDBJ whole genome shotgun (WGS) entry which is preliminary data.</text>
</comment>
<name>A0AB34JHP5_PRYPA</name>
<organism evidence="1 2">
    <name type="scientific">Prymnesium parvum</name>
    <name type="common">Toxic golden alga</name>
    <dbReference type="NCBI Taxonomy" id="97485"/>
    <lineage>
        <taxon>Eukaryota</taxon>
        <taxon>Haptista</taxon>
        <taxon>Haptophyta</taxon>
        <taxon>Prymnesiophyceae</taxon>
        <taxon>Prymnesiales</taxon>
        <taxon>Prymnesiaceae</taxon>
        <taxon>Prymnesium</taxon>
    </lineage>
</organism>
<evidence type="ECO:0000313" key="1">
    <source>
        <dbReference type="EMBL" id="KAL1520179.1"/>
    </source>
</evidence>